<dbReference type="PANTHER" id="PTHR31435">
    <property type="entry name" value="PROTEIN NATD1"/>
    <property type="match status" value="1"/>
</dbReference>
<evidence type="ECO:0000313" key="3">
    <source>
        <dbReference type="EMBL" id="GBF09053.1"/>
    </source>
</evidence>
<feature type="domain" description="N-acetyltransferase" evidence="2">
    <location>
        <begin position="15"/>
        <end position="101"/>
    </location>
</feature>
<dbReference type="EMBL" id="BDMD01000040">
    <property type="protein sequence ID" value="GBF09053.1"/>
    <property type="molecule type" value="Genomic_DNA"/>
</dbReference>
<feature type="domain" description="N-acetyltransferase" evidence="1">
    <location>
        <begin position="1"/>
        <end position="122"/>
    </location>
</feature>
<dbReference type="Proteomes" id="UP000291213">
    <property type="component" value="Unassembled WGS sequence"/>
</dbReference>
<gene>
    <name evidence="3" type="ORF">apy_07780</name>
</gene>
<sequence>MGWRFVSAEGGGVQEVRVTSRVIYVPFEDGSKAFLRYRIEDGKIYLIETYTPPQHRGKGVARRMVEKAIEIAREKGLEVVPLCSYAVYYFLKNREARGLLAEPYRSMSDEDLKKYYEERLAAERAKNAGEKG</sequence>
<proteinExistence type="predicted"/>
<dbReference type="CDD" id="cd04301">
    <property type="entry name" value="NAT_SF"/>
    <property type="match status" value="1"/>
</dbReference>
<dbReference type="PROSITE" id="PS51729">
    <property type="entry name" value="GNAT_YJDJ"/>
    <property type="match status" value="1"/>
</dbReference>
<comment type="caution">
    <text evidence="3">The sequence shown here is derived from an EMBL/GenBank/DDBJ whole genome shotgun (WGS) entry which is preliminary data.</text>
</comment>
<evidence type="ECO:0000313" key="4">
    <source>
        <dbReference type="Proteomes" id="UP000291213"/>
    </source>
</evidence>
<dbReference type="PANTHER" id="PTHR31435:SF9">
    <property type="entry name" value="PROTEIN NATD1"/>
    <property type="match status" value="1"/>
</dbReference>
<dbReference type="PROSITE" id="PS51186">
    <property type="entry name" value="GNAT"/>
    <property type="match status" value="1"/>
</dbReference>
<dbReference type="SUPFAM" id="SSF55729">
    <property type="entry name" value="Acyl-CoA N-acyltransferases (Nat)"/>
    <property type="match status" value="1"/>
</dbReference>
<reference evidence="3 4" key="1">
    <citation type="submission" date="2017-02" db="EMBL/GenBank/DDBJ databases">
        <title>isolation and characterization of a novel temperate virus Aeropyrum globular virus 1 infecting hyperthermophilic archaeon Aeropyrum.</title>
        <authorList>
            <person name="Yumiya M."/>
            <person name="Yoshida T."/>
            <person name="Sako Y."/>
        </authorList>
    </citation>
    <scope>NUCLEOTIDE SEQUENCE [LARGE SCALE GENOMIC DNA]</scope>
    <source>
        <strain evidence="3 4">YK1-12-2013</strain>
    </source>
</reference>
<organism evidence="3 4">
    <name type="scientific">Aeropyrum pernix</name>
    <dbReference type="NCBI Taxonomy" id="56636"/>
    <lineage>
        <taxon>Archaea</taxon>
        <taxon>Thermoproteota</taxon>
        <taxon>Thermoprotei</taxon>
        <taxon>Desulfurococcales</taxon>
        <taxon>Desulfurococcaceae</taxon>
        <taxon>Aeropyrum</taxon>
    </lineage>
</organism>
<dbReference type="Pfam" id="PF14542">
    <property type="entry name" value="Acetyltransf_CG"/>
    <property type="match status" value="1"/>
</dbReference>
<evidence type="ECO:0000259" key="2">
    <source>
        <dbReference type="PROSITE" id="PS51729"/>
    </source>
</evidence>
<dbReference type="InterPro" id="IPR000182">
    <property type="entry name" value="GNAT_dom"/>
</dbReference>
<dbReference type="InterPro" id="IPR031165">
    <property type="entry name" value="GNAT_YJDJ"/>
</dbReference>
<dbReference type="GO" id="GO:0016747">
    <property type="term" value="F:acyltransferase activity, transferring groups other than amino-acyl groups"/>
    <property type="evidence" value="ECO:0007669"/>
    <property type="project" value="InterPro"/>
</dbReference>
<dbReference type="Gene3D" id="3.40.630.30">
    <property type="match status" value="1"/>
</dbReference>
<accession>A0A401H9I4</accession>
<name>A0A401H9I4_AERPX</name>
<dbReference type="InterPro" id="IPR016181">
    <property type="entry name" value="Acyl_CoA_acyltransferase"/>
</dbReference>
<dbReference type="AlphaFoldDB" id="A0A401H9I4"/>
<evidence type="ECO:0000259" key="1">
    <source>
        <dbReference type="PROSITE" id="PS51186"/>
    </source>
</evidence>
<dbReference type="InterPro" id="IPR045057">
    <property type="entry name" value="Gcn5-rel_NAT"/>
</dbReference>
<protein>
    <submittedName>
        <fullName evidence="3">Uncharacterized protein</fullName>
    </submittedName>
</protein>